<accession>A0A8K2A7X6</accession>
<proteinExistence type="predicted"/>
<protein>
    <submittedName>
        <fullName evidence="1">Uncharacterized protein</fullName>
    </submittedName>
</protein>
<sequence>MNPYIHPIKKTEAHFRQSYPWRAAEPDQRKCFYEWLGRRLEAALKAGFSAYEAGFRHALNCEKTELDLEKLFMSWDVFTEAEAERRQAEELYQTRLAALSDELPPVADGEAEGAPSAHQHLVRLRALWKHPKMHQFVRQRIKDNPNWGIEIGSNGPEVK</sequence>
<evidence type="ECO:0000313" key="1">
    <source>
        <dbReference type="EMBL" id="NCJ06654.1"/>
    </source>
</evidence>
<organism evidence="1 2">
    <name type="scientific">Petrachloros mirabilis ULC683</name>
    <dbReference type="NCBI Taxonomy" id="2781853"/>
    <lineage>
        <taxon>Bacteria</taxon>
        <taxon>Bacillati</taxon>
        <taxon>Cyanobacteriota</taxon>
        <taxon>Cyanophyceae</taxon>
        <taxon>Synechococcales</taxon>
        <taxon>Petrachlorosaceae</taxon>
        <taxon>Petrachloros</taxon>
        <taxon>Petrachloros mirabilis</taxon>
    </lineage>
</organism>
<dbReference type="RefSeq" id="WP_161825131.1">
    <property type="nucleotide sequence ID" value="NZ_WVIC01000015.1"/>
</dbReference>
<dbReference type="EMBL" id="WVIC01000015">
    <property type="protein sequence ID" value="NCJ06654.1"/>
    <property type="molecule type" value="Genomic_DNA"/>
</dbReference>
<dbReference type="AlphaFoldDB" id="A0A8K2A7X6"/>
<reference evidence="1" key="1">
    <citation type="submission" date="2019-12" db="EMBL/GenBank/DDBJ databases">
        <title>High-Quality draft genome sequences of three cyanobacteria isolated from the limestone walls of the Old Cathedral of Coimbra.</title>
        <authorList>
            <person name="Tiago I."/>
            <person name="Soares F."/>
            <person name="Portugal A."/>
        </authorList>
    </citation>
    <scope>NUCLEOTIDE SEQUENCE [LARGE SCALE GENOMIC DNA]</scope>
    <source>
        <strain evidence="1">C</strain>
    </source>
</reference>
<name>A0A8K2A7X6_9CYAN</name>
<keyword evidence="2" id="KW-1185">Reference proteome</keyword>
<dbReference type="Proteomes" id="UP000607397">
    <property type="component" value="Unassembled WGS sequence"/>
</dbReference>
<comment type="caution">
    <text evidence="1">The sequence shown here is derived from an EMBL/GenBank/DDBJ whole genome shotgun (WGS) entry which is preliminary data.</text>
</comment>
<gene>
    <name evidence="1" type="ORF">GS597_09075</name>
</gene>
<evidence type="ECO:0000313" key="2">
    <source>
        <dbReference type="Proteomes" id="UP000607397"/>
    </source>
</evidence>